<accession>A0ABQ9V7C1</accession>
<evidence type="ECO:0000256" key="3">
    <source>
        <dbReference type="ARBA" id="ARBA00022927"/>
    </source>
</evidence>
<sequence>MGTDEQMQRAIGTGILNVLPQLLQHNKPSIQKEAAWALSNVAAGPCYHIQQLLVYDVLPPLVAVLKHREFKVQKEAIWTVANFVTGVTMEQLIQLVHSGILEPLVNLLTSRDVKIVLIILDVISFILEVAEKLSEKENMRLLIEELSGIDRIEALQLHENRQISLSALNIMEKHFREEEDDSLTLLSQVVDQDCEFINCDRLARKQPSSSTPNPITQCQ</sequence>
<comment type="similarity">
    <text evidence="1">Belongs to the importin alpha family.</text>
</comment>
<evidence type="ECO:0000256" key="1">
    <source>
        <dbReference type="ARBA" id="ARBA00010394"/>
    </source>
</evidence>
<dbReference type="SUPFAM" id="SSF48371">
    <property type="entry name" value="ARM repeat"/>
    <property type="match status" value="1"/>
</dbReference>
<dbReference type="Gene3D" id="1.25.10.10">
    <property type="entry name" value="Leucine-rich Repeat Variant"/>
    <property type="match status" value="1"/>
</dbReference>
<dbReference type="InterPro" id="IPR032413">
    <property type="entry name" value="Arm_3"/>
</dbReference>
<dbReference type="InterPro" id="IPR016024">
    <property type="entry name" value="ARM-type_fold"/>
</dbReference>
<keyword evidence="2" id="KW-0813">Transport</keyword>
<proteinExistence type="inferred from homology"/>
<dbReference type="Proteomes" id="UP001266305">
    <property type="component" value="Unassembled WGS sequence"/>
</dbReference>
<evidence type="ECO:0000256" key="2">
    <source>
        <dbReference type="ARBA" id="ARBA00022448"/>
    </source>
</evidence>
<dbReference type="InterPro" id="IPR000225">
    <property type="entry name" value="Armadillo"/>
</dbReference>
<evidence type="ECO:0000313" key="5">
    <source>
        <dbReference type="Proteomes" id="UP001266305"/>
    </source>
</evidence>
<dbReference type="Pfam" id="PF00514">
    <property type="entry name" value="Arm"/>
    <property type="match status" value="3"/>
</dbReference>
<organism evidence="4 5">
    <name type="scientific">Saguinus oedipus</name>
    <name type="common">Cotton-top tamarin</name>
    <name type="synonym">Oedipomidas oedipus</name>
    <dbReference type="NCBI Taxonomy" id="9490"/>
    <lineage>
        <taxon>Eukaryota</taxon>
        <taxon>Metazoa</taxon>
        <taxon>Chordata</taxon>
        <taxon>Craniata</taxon>
        <taxon>Vertebrata</taxon>
        <taxon>Euteleostomi</taxon>
        <taxon>Mammalia</taxon>
        <taxon>Eutheria</taxon>
        <taxon>Euarchontoglires</taxon>
        <taxon>Primates</taxon>
        <taxon>Haplorrhini</taxon>
        <taxon>Platyrrhini</taxon>
        <taxon>Cebidae</taxon>
        <taxon>Callitrichinae</taxon>
        <taxon>Saguinus</taxon>
    </lineage>
</organism>
<evidence type="ECO:0000313" key="4">
    <source>
        <dbReference type="EMBL" id="KAK2105266.1"/>
    </source>
</evidence>
<keyword evidence="5" id="KW-1185">Reference proteome</keyword>
<reference evidence="4 5" key="1">
    <citation type="submission" date="2023-05" db="EMBL/GenBank/DDBJ databases">
        <title>B98-5 Cell Line De Novo Hybrid Assembly: An Optical Mapping Approach.</title>
        <authorList>
            <person name="Kananen K."/>
            <person name="Auerbach J.A."/>
            <person name="Kautto E."/>
            <person name="Blachly J.S."/>
        </authorList>
    </citation>
    <scope>NUCLEOTIDE SEQUENCE [LARGE SCALE GENOMIC DNA]</scope>
    <source>
        <strain evidence="4">B95-8</strain>
        <tissue evidence="4">Cell line</tissue>
    </source>
</reference>
<protein>
    <submittedName>
        <fullName evidence="4">Uncharacterized protein</fullName>
    </submittedName>
</protein>
<dbReference type="EMBL" id="JASSZA010000007">
    <property type="protein sequence ID" value="KAK2105266.1"/>
    <property type="molecule type" value="Genomic_DNA"/>
</dbReference>
<dbReference type="InterPro" id="IPR011989">
    <property type="entry name" value="ARM-like"/>
</dbReference>
<dbReference type="SMART" id="SM00185">
    <property type="entry name" value="ARM"/>
    <property type="match status" value="3"/>
</dbReference>
<gene>
    <name evidence="4" type="ORF">P7K49_014780</name>
</gene>
<name>A0ABQ9V7C1_SAGOE</name>
<dbReference type="Pfam" id="PF16186">
    <property type="entry name" value="Arm_3"/>
    <property type="match status" value="1"/>
</dbReference>
<dbReference type="PANTHER" id="PTHR23316">
    <property type="entry name" value="IMPORTIN ALPHA"/>
    <property type="match status" value="1"/>
</dbReference>
<keyword evidence="3" id="KW-0653">Protein transport</keyword>
<comment type="caution">
    <text evidence="4">The sequence shown here is derived from an EMBL/GenBank/DDBJ whole genome shotgun (WGS) entry which is preliminary data.</text>
</comment>